<keyword evidence="11" id="KW-1185">Reference proteome</keyword>
<dbReference type="GO" id="GO:0005886">
    <property type="term" value="C:plasma membrane"/>
    <property type="evidence" value="ECO:0007669"/>
    <property type="project" value="UniProtKB-SubCell"/>
</dbReference>
<dbReference type="PANTHER" id="PTHR30572:SF4">
    <property type="entry name" value="ABC TRANSPORTER PERMEASE YTRF"/>
    <property type="match status" value="1"/>
</dbReference>
<evidence type="ECO:0000256" key="6">
    <source>
        <dbReference type="ARBA" id="ARBA00038076"/>
    </source>
</evidence>
<keyword evidence="2" id="KW-1003">Cell membrane</keyword>
<feature type="transmembrane region" description="Helical" evidence="8">
    <location>
        <begin position="448"/>
        <end position="468"/>
    </location>
</feature>
<evidence type="ECO:0000256" key="4">
    <source>
        <dbReference type="ARBA" id="ARBA00022989"/>
    </source>
</evidence>
<feature type="transmembrane region" description="Helical" evidence="8">
    <location>
        <begin position="865"/>
        <end position="885"/>
    </location>
</feature>
<dbReference type="AlphaFoldDB" id="A0AA41U0I1"/>
<keyword evidence="5 8" id="KW-0472">Membrane</keyword>
<evidence type="ECO:0000313" key="10">
    <source>
        <dbReference type="EMBL" id="MCF2526442.1"/>
    </source>
</evidence>
<comment type="similarity">
    <text evidence="6">Belongs to the ABC-4 integral membrane protein family.</text>
</comment>
<feature type="transmembrane region" description="Helical" evidence="8">
    <location>
        <begin position="814"/>
        <end position="837"/>
    </location>
</feature>
<evidence type="ECO:0000256" key="3">
    <source>
        <dbReference type="ARBA" id="ARBA00022692"/>
    </source>
</evidence>
<evidence type="ECO:0000313" key="11">
    <source>
        <dbReference type="Proteomes" id="UP001165378"/>
    </source>
</evidence>
<organism evidence="10 11">
    <name type="scientific">Yinghuangia soli</name>
    <dbReference type="NCBI Taxonomy" id="2908204"/>
    <lineage>
        <taxon>Bacteria</taxon>
        <taxon>Bacillati</taxon>
        <taxon>Actinomycetota</taxon>
        <taxon>Actinomycetes</taxon>
        <taxon>Kitasatosporales</taxon>
        <taxon>Streptomycetaceae</taxon>
        <taxon>Yinghuangia</taxon>
    </lineage>
</organism>
<feature type="domain" description="ABC3 transporter permease C-terminal" evidence="9">
    <location>
        <begin position="816"/>
        <end position="940"/>
    </location>
</feature>
<feature type="transmembrane region" description="Helical" evidence="8">
    <location>
        <begin position="403"/>
        <end position="427"/>
    </location>
</feature>
<comment type="subcellular location">
    <subcellularLocation>
        <location evidence="1">Cell membrane</location>
        <topology evidence="1">Multi-pass membrane protein</topology>
    </subcellularLocation>
</comment>
<dbReference type="InterPro" id="IPR003838">
    <property type="entry name" value="ABC3_permease_C"/>
</dbReference>
<evidence type="ECO:0000256" key="8">
    <source>
        <dbReference type="SAM" id="Phobius"/>
    </source>
</evidence>
<name>A0AA41U0I1_9ACTN</name>
<proteinExistence type="inferred from homology"/>
<feature type="domain" description="ABC3 transporter permease C-terminal" evidence="9">
    <location>
        <begin position="312"/>
        <end position="430"/>
    </location>
</feature>
<reference evidence="10" key="1">
    <citation type="submission" date="2022-01" db="EMBL/GenBank/DDBJ databases">
        <title>Genome-Based Taxonomic Classification of the Phylum Actinobacteria.</title>
        <authorList>
            <person name="Gao Y."/>
        </authorList>
    </citation>
    <scope>NUCLEOTIDE SEQUENCE</scope>
    <source>
        <strain evidence="10">KLBMP 8922</strain>
    </source>
</reference>
<accession>A0AA41U0I1</accession>
<feature type="region of interest" description="Disordered" evidence="7">
    <location>
        <begin position="632"/>
        <end position="651"/>
    </location>
</feature>
<feature type="transmembrane region" description="Helical" evidence="8">
    <location>
        <begin position="305"/>
        <end position="331"/>
    </location>
</feature>
<protein>
    <submittedName>
        <fullName evidence="10">FtsX-like permease family protein</fullName>
    </submittedName>
</protein>
<feature type="transmembrane region" description="Helical" evidence="8">
    <location>
        <begin position="524"/>
        <end position="546"/>
    </location>
</feature>
<keyword evidence="3 8" id="KW-0812">Transmembrane</keyword>
<keyword evidence="4 8" id="KW-1133">Transmembrane helix</keyword>
<dbReference type="RefSeq" id="WP_235050530.1">
    <property type="nucleotide sequence ID" value="NZ_JAKFHA010000002.1"/>
</dbReference>
<gene>
    <name evidence="10" type="ORF">LZ495_04290</name>
</gene>
<feature type="transmembrane region" description="Helical" evidence="8">
    <location>
        <begin position="361"/>
        <end position="383"/>
    </location>
</feature>
<dbReference type="Proteomes" id="UP001165378">
    <property type="component" value="Unassembled WGS sequence"/>
</dbReference>
<dbReference type="GO" id="GO:0022857">
    <property type="term" value="F:transmembrane transporter activity"/>
    <property type="evidence" value="ECO:0007669"/>
    <property type="project" value="TreeGrafter"/>
</dbReference>
<evidence type="ECO:0000259" key="9">
    <source>
        <dbReference type="Pfam" id="PF02687"/>
    </source>
</evidence>
<feature type="transmembrane region" description="Helical" evidence="8">
    <location>
        <begin position="917"/>
        <end position="941"/>
    </location>
</feature>
<evidence type="ECO:0000256" key="1">
    <source>
        <dbReference type="ARBA" id="ARBA00004651"/>
    </source>
</evidence>
<dbReference type="Pfam" id="PF02687">
    <property type="entry name" value="FtsX"/>
    <property type="match status" value="2"/>
</dbReference>
<feature type="transmembrane region" description="Helical" evidence="8">
    <location>
        <begin position="474"/>
        <end position="503"/>
    </location>
</feature>
<sequence length="953" mass="100350">MNLSGWRAALRIARREAWRAKGRSLLITLMVALPVFAATAADITFRSQQLDTGERLSRAIGKADALVWAGMDNGTPLVQAPEDGEKYTVRENVMPSGPGVSVDMGNGVTVTRSPAGPPPTPPDVRGSIPPGAQVLTIADASVSIRSKHGLAGAGFIEFDYAAALAEGMVTQTRGRAPKTLDEIALTEKMMSISGLRIGDTTTEFVTGKTFTIVGAVEVPDTLRARYIYALPGALLDNLRQKAPGTLVRTRFLVDAEPGAYRWDQVRKLNDKGIVATSREAVYQDLPDSEVPYRSVDFEEERFSEIAIAIGVVVIGMALLEIVLLAGPAFAVGARRRRRDFGLVGVVGGDHRHIRTIVLADGVVLGLLAGITGTAAGLAASWFTRDWFADMTGKRLGTYDVRPLELLGVAALGLVIGVVAAAVPAFLAARDSVVDSLTGRRGVRHGSKILPVAGLALAALGLGLAYYGSNVTPDNWVLLGGCVLAQLGVIACCPALLGLAGRLGRFLPLTPRIALRDAARNRPRTAPAVAAIMAAIAGATAVVAFWAGTDHDKRAEYLAYTRPGQVAAMGGGDAITDVERRTKAIEETLPVTGPGVVDGYPSGCSGPPGTVCVGVSLEVPEQNRCPLYSRMSLDGPPPQPTPEQLAAASNDPRCAVSGKNQIYRAELPVGDAELAKRYNGMDDSRIAEGLKNGVVVFDKSLIADGKATVTVRTMTMYDTSLGPPPESERRPQERTVLLPAVYVEPNGTTFARAIIGREAARVIGIEPKPVQLLYDTSRMPTEAEEQRAREALSALGGGYLEVERGYQGRPGAQTLLLAAATIVTALGAAGVATGLALADGRRDLATLGAVGAPPYVRRTLSAGQSWVIALIGTGLGVVVGLLPAAALRWQARTIAEEDAERFRQMGALEDFGIDVPVIIPWAEMGIALVVIPLLAATVAAVFTRSRDGLRPRSG</sequence>
<evidence type="ECO:0000256" key="7">
    <source>
        <dbReference type="SAM" id="MobiDB-lite"/>
    </source>
</evidence>
<dbReference type="InterPro" id="IPR050250">
    <property type="entry name" value="Macrolide_Exporter_MacB"/>
</dbReference>
<dbReference type="PANTHER" id="PTHR30572">
    <property type="entry name" value="MEMBRANE COMPONENT OF TRANSPORTER-RELATED"/>
    <property type="match status" value="1"/>
</dbReference>
<dbReference type="EMBL" id="JAKFHA010000002">
    <property type="protein sequence ID" value="MCF2526442.1"/>
    <property type="molecule type" value="Genomic_DNA"/>
</dbReference>
<evidence type="ECO:0000256" key="2">
    <source>
        <dbReference type="ARBA" id="ARBA00022475"/>
    </source>
</evidence>
<comment type="caution">
    <text evidence="10">The sequence shown here is derived from an EMBL/GenBank/DDBJ whole genome shotgun (WGS) entry which is preliminary data.</text>
</comment>
<evidence type="ECO:0000256" key="5">
    <source>
        <dbReference type="ARBA" id="ARBA00023136"/>
    </source>
</evidence>